<evidence type="ECO:0000256" key="7">
    <source>
        <dbReference type="SAM" id="MobiDB-lite"/>
    </source>
</evidence>
<dbReference type="Gene3D" id="2.60.120.260">
    <property type="entry name" value="Galactose-binding domain-like"/>
    <property type="match status" value="1"/>
</dbReference>
<dbReference type="FunFam" id="2.60.40.1180:FF:000011">
    <property type="entry name" value="Alpha-L-arabinofuranosidase 1"/>
    <property type="match status" value="1"/>
</dbReference>
<evidence type="ECO:0000256" key="4">
    <source>
        <dbReference type="ARBA" id="ARBA00022729"/>
    </source>
</evidence>
<evidence type="ECO:0000256" key="2">
    <source>
        <dbReference type="ARBA" id="ARBA00007186"/>
    </source>
</evidence>
<comment type="caution">
    <text evidence="9">The sequence shown here is derived from an EMBL/GenBank/DDBJ whole genome shotgun (WGS) entry which is preliminary data.</text>
</comment>
<dbReference type="PANTHER" id="PTHR31776">
    <property type="entry name" value="ALPHA-L-ARABINOFURANOSIDASE 1"/>
    <property type="match status" value="1"/>
</dbReference>
<keyword evidence="10" id="KW-1185">Reference proteome</keyword>
<gene>
    <name evidence="9" type="ORF">ZIOFF_005812</name>
</gene>
<dbReference type="GO" id="GO:0046373">
    <property type="term" value="P:L-arabinose metabolic process"/>
    <property type="evidence" value="ECO:0007669"/>
    <property type="project" value="InterPro"/>
</dbReference>
<dbReference type="EC" id="3.2.1.55" evidence="3"/>
<keyword evidence="4" id="KW-0732">Signal</keyword>
<dbReference type="Proteomes" id="UP000734854">
    <property type="component" value="Unassembled WGS sequence"/>
</dbReference>
<evidence type="ECO:0000256" key="5">
    <source>
        <dbReference type="ARBA" id="ARBA00022801"/>
    </source>
</evidence>
<evidence type="ECO:0000256" key="6">
    <source>
        <dbReference type="ARBA" id="ARBA00023180"/>
    </source>
</evidence>
<feature type="region of interest" description="Disordered" evidence="7">
    <location>
        <begin position="1"/>
        <end position="40"/>
    </location>
</feature>
<evidence type="ECO:0000313" key="9">
    <source>
        <dbReference type="EMBL" id="KAG6531975.1"/>
    </source>
</evidence>
<dbReference type="SUPFAM" id="SSF51445">
    <property type="entry name" value="(Trans)glycosidases"/>
    <property type="match status" value="1"/>
</dbReference>
<evidence type="ECO:0000256" key="3">
    <source>
        <dbReference type="ARBA" id="ARBA00012670"/>
    </source>
</evidence>
<dbReference type="Pfam" id="PF22848">
    <property type="entry name" value="ASD1_dom"/>
    <property type="match status" value="1"/>
</dbReference>
<dbReference type="Gene3D" id="3.20.20.80">
    <property type="entry name" value="Glycosidases"/>
    <property type="match status" value="1"/>
</dbReference>
<dbReference type="GO" id="GO:0046556">
    <property type="term" value="F:alpha-L-arabinofuranosidase activity"/>
    <property type="evidence" value="ECO:0007669"/>
    <property type="project" value="UniProtKB-EC"/>
</dbReference>
<dbReference type="EMBL" id="JACMSC010000002">
    <property type="protein sequence ID" value="KAG6531975.1"/>
    <property type="molecule type" value="Genomic_DNA"/>
</dbReference>
<dbReference type="AlphaFoldDB" id="A0A8J5IAL7"/>
<dbReference type="InterPro" id="IPR013780">
    <property type="entry name" value="Glyco_hydro_b"/>
</dbReference>
<keyword evidence="5" id="KW-0378">Hydrolase</keyword>
<organism evidence="9 10">
    <name type="scientific">Zingiber officinale</name>
    <name type="common">Ginger</name>
    <name type="synonym">Amomum zingiber</name>
    <dbReference type="NCBI Taxonomy" id="94328"/>
    <lineage>
        <taxon>Eukaryota</taxon>
        <taxon>Viridiplantae</taxon>
        <taxon>Streptophyta</taxon>
        <taxon>Embryophyta</taxon>
        <taxon>Tracheophyta</taxon>
        <taxon>Spermatophyta</taxon>
        <taxon>Magnoliopsida</taxon>
        <taxon>Liliopsida</taxon>
        <taxon>Zingiberales</taxon>
        <taxon>Zingiberaceae</taxon>
        <taxon>Zingiber</taxon>
    </lineage>
</organism>
<name>A0A8J5IAL7_ZINOF</name>
<comment type="similarity">
    <text evidence="2">Belongs to the glycosyl hydrolase 51 family.</text>
</comment>
<dbReference type="PANTHER" id="PTHR31776:SF0">
    <property type="entry name" value="ALPHA-L-ARABINOFURANOSIDASE 1"/>
    <property type="match status" value="1"/>
</dbReference>
<keyword evidence="6" id="KW-0325">Glycoprotein</keyword>
<proteinExistence type="inferred from homology"/>
<dbReference type="InterPro" id="IPR010720">
    <property type="entry name" value="Alpha-L-AF_C"/>
</dbReference>
<accession>A0A8J5IAL7</accession>
<dbReference type="Pfam" id="PF06964">
    <property type="entry name" value="Alpha-L-AF_C"/>
    <property type="match status" value="1"/>
</dbReference>
<evidence type="ECO:0000313" key="10">
    <source>
        <dbReference type="Proteomes" id="UP000734854"/>
    </source>
</evidence>
<sequence length="678" mass="74454">MSGGKPCVKATATKRDPLPIRMSVGSRSDGHIRGRSNYKLPAPSRLRHSRHIALGLEDSQTATLSVIASPGQGRPIPEHMFGISFEEINHAGAGGIWAELVCNRVALRMEILCDDDGPNICPSGGVGIHNPGYWGMNIERGEIYKIALHVKSNDSIDLYISLTSSDGLQNLATTDIKSNTLDMSQWTKVELLVRASGTNVNSRLQLKTNKKGVIWLDQVSVMPLETYKGHGFRKDLASMLADLKPQFLRFPGRSDNNETTSLGNDVIDPQEAQQAFEIVEANLGGAKGGSYAEGGWLNNAFRWRDTIGPWEERPGHFNDIWKYWVDDGLGFYEFLQLAEDIGADPLWVINAGISHNDQDTLDGIEFARGDSGSKWGCIRAAMGHSDPFLLNYIAIGNQDCSMRNYRGNYFRFHSAIKKAYPDIKVISNCDGSSGYLDHPADMYDVHVYASADSMFSMSHYFDWTPRVGPKALVSEYAVTGSGAGKGSFLAALAQAGFLIGLERNSDVVEMASNAPLFVNDNDRRWNPDAIVFDSWRHYGTPSYWMQHFFKESSGAIFQPSNLQSTSSKLVASAIRWTNSDNGNDYLKIKIVNYGGDLVNLKISVTGLANHVRALGSTNTILTGKLTDENSFSNPEKVVPIVYMLPNAGKQMNVSVSPYSINALDLLLAPESSTAVTDI</sequence>
<comment type="catalytic activity">
    <reaction evidence="1">
        <text>Hydrolysis of terminal non-reducing alpha-L-arabinofuranoside residues in alpha-L-arabinosides.</text>
        <dbReference type="EC" id="3.2.1.55"/>
    </reaction>
</comment>
<dbReference type="SMART" id="SM00813">
    <property type="entry name" value="Alpha-L-AF_C"/>
    <property type="match status" value="1"/>
</dbReference>
<dbReference type="Gene3D" id="2.60.40.1180">
    <property type="entry name" value="Golgi alpha-mannosidase II"/>
    <property type="match status" value="1"/>
</dbReference>
<dbReference type="InterPro" id="IPR051563">
    <property type="entry name" value="Glycosyl_Hydrolase_51"/>
</dbReference>
<evidence type="ECO:0000256" key="1">
    <source>
        <dbReference type="ARBA" id="ARBA00001462"/>
    </source>
</evidence>
<evidence type="ECO:0000259" key="8">
    <source>
        <dbReference type="SMART" id="SM00813"/>
    </source>
</evidence>
<protein>
    <recommendedName>
        <fullName evidence="3">non-reducing end alpha-L-arabinofuranosidase</fullName>
        <ecNumber evidence="3">3.2.1.55</ecNumber>
    </recommendedName>
</protein>
<dbReference type="InterPro" id="IPR017853">
    <property type="entry name" value="GH"/>
</dbReference>
<feature type="domain" description="Alpha-L-arabinofuranosidase C-terminal" evidence="8">
    <location>
        <begin position="474"/>
        <end position="659"/>
    </location>
</feature>
<dbReference type="InterPro" id="IPR055235">
    <property type="entry name" value="ASD1_cat"/>
</dbReference>
<reference evidence="9 10" key="1">
    <citation type="submission" date="2020-08" db="EMBL/GenBank/DDBJ databases">
        <title>Plant Genome Project.</title>
        <authorList>
            <person name="Zhang R.-G."/>
        </authorList>
    </citation>
    <scope>NUCLEOTIDE SEQUENCE [LARGE SCALE GENOMIC DNA]</scope>
    <source>
        <tissue evidence="9">Rhizome</tissue>
    </source>
</reference>